<dbReference type="Proteomes" id="UP000242427">
    <property type="component" value="Unassembled WGS sequence"/>
</dbReference>
<proteinExistence type="predicted"/>
<protein>
    <submittedName>
        <fullName evidence="2">Uncharacterized protein</fullName>
    </submittedName>
</protein>
<sequence>MEQNTEANVVRVAIRAHRAPGGGRTRLLAYVHTNCTCRLASTLVGTFDNLAEAEALAAGATPERFRHCTKSTPIREQAPTVEAPVAEDQEQPKRDEPSDTWTITNRAGVEIARVEGATAEDMTQAAEALPKVRATIRREGGFTRRRLWVSELTPADVEQAPTEVEAEQQPVAEVERRVVEGVVVKHAGTTEGSWPRHATHPDAIAARAVLRPLKPATLADHTDTTDRADEVDTSVRGYMVVPRGRGRVAAYWIEGGQDTFRGEPHAVELKILRQKFLDAGWRVEPKSRTCVFAWRPAEDSTGETPHQADAACQEAGRALRARRRAQQPAPALACQHGTSPRPDVSGNPVAACDGRAPGVRGGVWSDEGCVYSDDCLVDAANECARLNAEEEPAEEPLHSWHRMCPEHDEQTLDECEECNAVPTEQAEEPEGEVEVEEAPEAGGTWRSGWMAAERRVTEGALFDLGDGVEQGLLFQ</sequence>
<dbReference type="RefSeq" id="WP_106674500.1">
    <property type="nucleotide sequence ID" value="NZ_PXWG01000006.1"/>
</dbReference>
<feature type="region of interest" description="Disordered" evidence="1">
    <location>
        <begin position="71"/>
        <end position="101"/>
    </location>
</feature>
<feature type="compositionally biased region" description="Acidic residues" evidence="1">
    <location>
        <begin position="425"/>
        <end position="439"/>
    </location>
</feature>
<reference evidence="2 3" key="1">
    <citation type="submission" date="2018-03" db="EMBL/GenBank/DDBJ databases">
        <title>Chitinolytic properties of Streptosporangium nondiastaticum TBG75A20.</title>
        <authorList>
            <person name="Gayathri V."/>
            <person name="Shiburaj S."/>
        </authorList>
    </citation>
    <scope>NUCLEOTIDE SEQUENCE [LARGE SCALE GENOMIC DNA]</scope>
    <source>
        <strain evidence="2 3">TBG75A20</strain>
    </source>
</reference>
<feature type="region of interest" description="Disordered" evidence="1">
    <location>
        <begin position="422"/>
        <end position="445"/>
    </location>
</feature>
<comment type="caution">
    <text evidence="2">The sequence shown here is derived from an EMBL/GenBank/DDBJ whole genome shotgun (WGS) entry which is preliminary data.</text>
</comment>
<evidence type="ECO:0000313" key="3">
    <source>
        <dbReference type="Proteomes" id="UP000242427"/>
    </source>
</evidence>
<name>A0A9X7PJ25_9ACTN</name>
<accession>A0A9X7PJ25</accession>
<dbReference type="AlphaFoldDB" id="A0A9X7PJ25"/>
<dbReference type="EMBL" id="PXWG01000006">
    <property type="protein sequence ID" value="PSJ29814.1"/>
    <property type="molecule type" value="Genomic_DNA"/>
</dbReference>
<evidence type="ECO:0000313" key="2">
    <source>
        <dbReference type="EMBL" id="PSJ29814.1"/>
    </source>
</evidence>
<organism evidence="2 3">
    <name type="scientific">Streptosporangium nondiastaticum</name>
    <dbReference type="NCBI Taxonomy" id="35764"/>
    <lineage>
        <taxon>Bacteria</taxon>
        <taxon>Bacillati</taxon>
        <taxon>Actinomycetota</taxon>
        <taxon>Actinomycetes</taxon>
        <taxon>Streptosporangiales</taxon>
        <taxon>Streptosporangiaceae</taxon>
        <taxon>Streptosporangium</taxon>
    </lineage>
</organism>
<gene>
    <name evidence="2" type="ORF">B7P34_04700</name>
</gene>
<evidence type="ECO:0000256" key="1">
    <source>
        <dbReference type="SAM" id="MobiDB-lite"/>
    </source>
</evidence>
<feature type="region of interest" description="Disordered" evidence="1">
    <location>
        <begin position="316"/>
        <end position="348"/>
    </location>
</feature>
<dbReference type="OrthoDB" id="4217523at2"/>
<keyword evidence="3" id="KW-1185">Reference proteome</keyword>